<keyword evidence="1" id="KW-0812">Transmembrane</keyword>
<evidence type="ECO:0000313" key="2">
    <source>
        <dbReference type="EMBL" id="MDT2810177.1"/>
    </source>
</evidence>
<dbReference type="EMBL" id="JARQBJ010000003">
    <property type="protein sequence ID" value="MDT2810177.1"/>
    <property type="molecule type" value="Genomic_DNA"/>
</dbReference>
<evidence type="ECO:0000256" key="1">
    <source>
        <dbReference type="SAM" id="Phobius"/>
    </source>
</evidence>
<feature type="transmembrane region" description="Helical" evidence="1">
    <location>
        <begin position="154"/>
        <end position="171"/>
    </location>
</feature>
<dbReference type="Pfam" id="PF19700">
    <property type="entry name" value="DUF6198"/>
    <property type="match status" value="1"/>
</dbReference>
<reference evidence="2" key="1">
    <citation type="submission" date="2023-03" db="EMBL/GenBank/DDBJ databases">
        <authorList>
            <person name="Shen W."/>
            <person name="Cai J."/>
        </authorList>
    </citation>
    <scope>NUCLEOTIDE SEQUENCE</scope>
    <source>
        <strain evidence="2">B226-2</strain>
    </source>
</reference>
<feature type="transmembrane region" description="Helical" evidence="1">
    <location>
        <begin position="75"/>
        <end position="95"/>
    </location>
</feature>
<dbReference type="Proteomes" id="UP001256711">
    <property type="component" value="Unassembled WGS sequence"/>
</dbReference>
<organism evidence="2 3">
    <name type="scientific">Enterococcus asini</name>
    <dbReference type="NCBI Taxonomy" id="57732"/>
    <lineage>
        <taxon>Bacteria</taxon>
        <taxon>Bacillati</taxon>
        <taxon>Bacillota</taxon>
        <taxon>Bacilli</taxon>
        <taxon>Lactobacillales</taxon>
        <taxon>Enterococcaceae</taxon>
        <taxon>Enterococcus</taxon>
    </lineage>
</organism>
<accession>A0AAW8U0F9</accession>
<dbReference type="RefSeq" id="WP_311832440.1">
    <property type="nucleotide sequence ID" value="NZ_JARQAK010000028.1"/>
</dbReference>
<feature type="transmembrane region" description="Helical" evidence="1">
    <location>
        <begin position="107"/>
        <end position="125"/>
    </location>
</feature>
<dbReference type="PANTHER" id="PTHR40078:SF1">
    <property type="entry name" value="INTEGRAL MEMBRANE PROTEIN"/>
    <property type="match status" value="1"/>
</dbReference>
<dbReference type="AlphaFoldDB" id="A0AAW8U0F9"/>
<keyword evidence="1" id="KW-1133">Transmembrane helix</keyword>
<name>A0AAW8U0F9_9ENTE</name>
<gene>
    <name evidence="2" type="ORF">P7H43_06755</name>
</gene>
<evidence type="ECO:0000313" key="3">
    <source>
        <dbReference type="Proteomes" id="UP001256711"/>
    </source>
</evidence>
<comment type="caution">
    <text evidence="2">The sequence shown here is derived from an EMBL/GenBank/DDBJ whole genome shotgun (WGS) entry which is preliminary data.</text>
</comment>
<protein>
    <submittedName>
        <fullName evidence="2">Membrane protein</fullName>
    </submittedName>
</protein>
<sequence>MNSTFRKLITVSLGTTIAGFGVQLIVSANMGADSVSTIIIGFLNYIDIPFARWSQILSIIFLMSTFLYKKRILGIGSIINTLLFGEAISFLSIFVHYENTRSTLSCFGYLVLGFIMMAFGTAIYIKGELGVGPLEGIMFCICDKFRLSVKYSRILIDFLIVFIGVVLGAPFGVGTFFAVFLLGPMIEFFLYLLDRLSGKLSIPITITDE</sequence>
<dbReference type="InterPro" id="IPR038750">
    <property type="entry name" value="YczE/YyaS-like"/>
</dbReference>
<dbReference type="PANTHER" id="PTHR40078">
    <property type="entry name" value="INTEGRAL MEMBRANE PROTEIN-RELATED"/>
    <property type="match status" value="1"/>
</dbReference>
<keyword evidence="1" id="KW-0472">Membrane</keyword>
<proteinExistence type="predicted"/>